<protein>
    <submittedName>
        <fullName evidence="1">Putative secreted protein</fullName>
    </submittedName>
</protein>
<proteinExistence type="predicted"/>
<evidence type="ECO:0000313" key="1">
    <source>
        <dbReference type="EMBL" id="MBW75275.1"/>
    </source>
</evidence>
<name>A0A2M4DCK5_ANODA</name>
<accession>A0A2M4DCK5</accession>
<dbReference type="EMBL" id="GGFL01011097">
    <property type="protein sequence ID" value="MBW75275.1"/>
    <property type="molecule type" value="Transcribed_RNA"/>
</dbReference>
<dbReference type="AlphaFoldDB" id="A0A2M4DCK5"/>
<reference evidence="1" key="1">
    <citation type="submission" date="2018-01" db="EMBL/GenBank/DDBJ databases">
        <title>An insight into the sialome of Amazonian anophelines.</title>
        <authorList>
            <person name="Ribeiro J.M."/>
            <person name="Scarpassa V."/>
            <person name="Calvo E."/>
        </authorList>
    </citation>
    <scope>NUCLEOTIDE SEQUENCE</scope>
</reference>
<organism evidence="1">
    <name type="scientific">Anopheles darlingi</name>
    <name type="common">Mosquito</name>
    <dbReference type="NCBI Taxonomy" id="43151"/>
    <lineage>
        <taxon>Eukaryota</taxon>
        <taxon>Metazoa</taxon>
        <taxon>Ecdysozoa</taxon>
        <taxon>Arthropoda</taxon>
        <taxon>Hexapoda</taxon>
        <taxon>Insecta</taxon>
        <taxon>Pterygota</taxon>
        <taxon>Neoptera</taxon>
        <taxon>Endopterygota</taxon>
        <taxon>Diptera</taxon>
        <taxon>Nematocera</taxon>
        <taxon>Culicoidea</taxon>
        <taxon>Culicidae</taxon>
        <taxon>Anophelinae</taxon>
        <taxon>Anopheles</taxon>
    </lineage>
</organism>
<sequence>MILVVVAIVIQLPLLLVRCVLALRLLSSSFLFGIINLVDVFVGFDQIDAQLSQWGCRWITKMRWYPGLHRPDIG</sequence>